<keyword evidence="3" id="KW-1185">Reference proteome</keyword>
<sequence>MLIVPINRGGAKLDMANLQSLCYPCHNRVGHRIAHEITNTWLPMI</sequence>
<dbReference type="RefSeq" id="WP_118458644.1">
    <property type="nucleotide sequence ID" value="NZ_JACOOK010000001.1"/>
</dbReference>
<dbReference type="EMBL" id="JACOOK010000001">
    <property type="protein sequence ID" value="MBC5615409.1"/>
    <property type="molecule type" value="Genomic_DNA"/>
</dbReference>
<keyword evidence="2" id="KW-0540">Nuclease</keyword>
<evidence type="ECO:0000313" key="3">
    <source>
        <dbReference type="Proteomes" id="UP000636891"/>
    </source>
</evidence>
<organism evidence="2 3">
    <name type="scientific">Alistipes hominis</name>
    <dbReference type="NCBI Taxonomy" id="2763015"/>
    <lineage>
        <taxon>Bacteria</taxon>
        <taxon>Pseudomonadati</taxon>
        <taxon>Bacteroidota</taxon>
        <taxon>Bacteroidia</taxon>
        <taxon>Bacteroidales</taxon>
        <taxon>Rikenellaceae</taxon>
        <taxon>Alistipes</taxon>
    </lineage>
</organism>
<feature type="domain" description="HNH" evidence="1">
    <location>
        <begin position="3"/>
        <end position="32"/>
    </location>
</feature>
<dbReference type="Proteomes" id="UP000636891">
    <property type="component" value="Unassembled WGS sequence"/>
</dbReference>
<dbReference type="GO" id="GO:0004519">
    <property type="term" value="F:endonuclease activity"/>
    <property type="evidence" value="ECO:0007669"/>
    <property type="project" value="UniProtKB-KW"/>
</dbReference>
<dbReference type="Gene3D" id="1.10.30.50">
    <property type="match status" value="1"/>
</dbReference>
<comment type="caution">
    <text evidence="2">The sequence shown here is derived from an EMBL/GenBank/DDBJ whole genome shotgun (WGS) entry which is preliminary data.</text>
</comment>
<keyword evidence="2" id="KW-0255">Endonuclease</keyword>
<accession>A0ABR7CII4</accession>
<reference evidence="2 3" key="1">
    <citation type="submission" date="2020-08" db="EMBL/GenBank/DDBJ databases">
        <title>Genome public.</title>
        <authorList>
            <person name="Liu C."/>
            <person name="Sun Q."/>
        </authorList>
    </citation>
    <scope>NUCLEOTIDE SEQUENCE [LARGE SCALE GENOMIC DNA]</scope>
    <source>
        <strain evidence="2 3">New-7</strain>
    </source>
</reference>
<protein>
    <submittedName>
        <fullName evidence="2">HNH endonuclease</fullName>
    </submittedName>
</protein>
<evidence type="ECO:0000313" key="2">
    <source>
        <dbReference type="EMBL" id="MBC5615409.1"/>
    </source>
</evidence>
<evidence type="ECO:0000259" key="1">
    <source>
        <dbReference type="Pfam" id="PF01844"/>
    </source>
</evidence>
<dbReference type="Pfam" id="PF01844">
    <property type="entry name" value="HNH"/>
    <property type="match status" value="1"/>
</dbReference>
<proteinExistence type="predicted"/>
<gene>
    <name evidence="2" type="ORF">H8S08_00030</name>
</gene>
<dbReference type="InterPro" id="IPR002711">
    <property type="entry name" value="HNH"/>
</dbReference>
<name>A0ABR7CII4_9BACT</name>
<keyword evidence="2" id="KW-0378">Hydrolase</keyword>